<dbReference type="KEGG" id="hru:Halru_0642"/>
<feature type="compositionally biased region" description="Polar residues" evidence="1">
    <location>
        <begin position="65"/>
        <end position="74"/>
    </location>
</feature>
<dbReference type="OrthoDB" id="170617at2157"/>
<dbReference type="eggNOG" id="arCOG10803">
    <property type="taxonomic scope" value="Archaea"/>
</dbReference>
<dbReference type="EMBL" id="CP003050">
    <property type="protein sequence ID" value="AGB15269.1"/>
    <property type="molecule type" value="Genomic_DNA"/>
</dbReference>
<name>L0I985_HALRX</name>
<evidence type="ECO:0000256" key="1">
    <source>
        <dbReference type="SAM" id="MobiDB-lite"/>
    </source>
</evidence>
<sequence length="287" mass="29621">MQRSGLALGGLAAVAGIVIGVVVLSSVFGIGFGGDLLADDEPGDAPTDVDATDPGASPDDDSSNESDGTTNESDGTPAVSEAAANIAAPEEGDPYFEARDPDGEWVSYVNPRDEYREPYLGAGSGKLCVTLLNADGEPIVGESVPNTTVTVPTGESLSWHSLADPFAVEFPVSDERQPLDADQFGTSSSLAQGDGVMDSHCIEFHGLPEDGTISYGEAEVTGDYADAIDVVGYIQQANDNWDTDVDPIEDAVSYEEAGGAWTYEPGGSHGQAVVVLQLSPDGAEASE</sequence>
<dbReference type="Proteomes" id="UP000010846">
    <property type="component" value="Chromosome"/>
</dbReference>
<protein>
    <submittedName>
        <fullName evidence="2">Uncharacterized protein</fullName>
    </submittedName>
</protein>
<reference evidence="2" key="1">
    <citation type="submission" date="2011-09" db="EMBL/GenBank/DDBJ databases">
        <title>Complete sequence of Halovivax ruber XH-70.</title>
        <authorList>
            <consortium name="US DOE Joint Genome Institute"/>
            <person name="Lucas S."/>
            <person name="Han J."/>
            <person name="Lapidus A."/>
            <person name="Cheng J.-F."/>
            <person name="Goodwin L."/>
            <person name="Pitluck S."/>
            <person name="Peters L."/>
            <person name="Mikhailova N."/>
            <person name="Davenport K."/>
            <person name="Detter J.C."/>
            <person name="Han C."/>
            <person name="Tapia R."/>
            <person name="Land M."/>
            <person name="Hauser L."/>
            <person name="Kyrpides N."/>
            <person name="Ivanova N."/>
            <person name="Pagani I."/>
            <person name="Sproer C."/>
            <person name="Anderson I."/>
            <person name="Woyke T."/>
        </authorList>
    </citation>
    <scope>NUCLEOTIDE SEQUENCE</scope>
    <source>
        <strain evidence="2">XH-70</strain>
    </source>
</reference>
<gene>
    <name evidence="2" type="ordered locus">Halru_0642</name>
</gene>
<dbReference type="STRING" id="797302.Halru_0642"/>
<evidence type="ECO:0000313" key="3">
    <source>
        <dbReference type="Proteomes" id="UP000010846"/>
    </source>
</evidence>
<accession>L0I985</accession>
<dbReference type="AlphaFoldDB" id="L0I985"/>
<proteinExistence type="predicted"/>
<feature type="region of interest" description="Disordered" evidence="1">
    <location>
        <begin position="39"/>
        <end position="78"/>
    </location>
</feature>
<evidence type="ECO:0000313" key="2">
    <source>
        <dbReference type="EMBL" id="AGB15269.1"/>
    </source>
</evidence>
<dbReference type="GeneID" id="14375949"/>
<keyword evidence="3" id="KW-1185">Reference proteome</keyword>
<dbReference type="HOGENOM" id="CLU_968409_0_0_2"/>
<dbReference type="RefSeq" id="WP_015299949.1">
    <property type="nucleotide sequence ID" value="NC_019964.1"/>
</dbReference>
<organism evidence="2 3">
    <name type="scientific">Halovivax ruber (strain DSM 18193 / JCM 13892 / XH-70)</name>
    <dbReference type="NCBI Taxonomy" id="797302"/>
    <lineage>
        <taxon>Archaea</taxon>
        <taxon>Methanobacteriati</taxon>
        <taxon>Methanobacteriota</taxon>
        <taxon>Stenosarchaea group</taxon>
        <taxon>Halobacteria</taxon>
        <taxon>Halobacteriales</taxon>
        <taxon>Natrialbaceae</taxon>
        <taxon>Halovivax</taxon>
    </lineage>
</organism>